<evidence type="ECO:0000313" key="1">
    <source>
        <dbReference type="EMBL" id="MDH0144624.1"/>
    </source>
</evidence>
<protein>
    <submittedName>
        <fullName evidence="1">Uncharacterized protein</fullName>
    </submittedName>
</protein>
<sequence>MMSSDESPSAFARHLAALRLRIGDEALDVRHEVFFLAIRYGRGAGLRGCAALLRDAWLLLRGPASGGQPLADGVMLVATLAGQSGWGTLVRSLPLSAPGSPAILAHPRLAARDFPQDVPVVRPLRPSLAGLCRAVSTFCRVLLTQRSLLLASCLARRGLWRASLARTLSGRRGPLILHNDFDMMSNAAIGQTGATVCLQHGLPTDEFFPIRADWYVVWGARSRQAFIDAGSVAARLVEDALDRAPAPNAPETAPAGISLLSQTHAPILGSELAGWLHEFALRLLQADSALRILLHPQEHTGYPGAAGLACSRPPHAEFAAEATPRLVLGCCSTALFDAALAGHWVVLLVAPLEGNRAALQTLEGLPRVESAEQVLSLYQRLRTDVVFRREAALAQLSWLKENFTAETGALARLLARLEDGADA</sequence>
<dbReference type="RefSeq" id="WP_280003472.1">
    <property type="nucleotide sequence ID" value="NZ_JAODZF010000020.1"/>
</dbReference>
<comment type="caution">
    <text evidence="1">The sequence shown here is derived from an EMBL/GenBank/DDBJ whole genome shotgun (WGS) entry which is preliminary data.</text>
</comment>
<organism evidence="1 2">
    <name type="scientific">Aquipseudomonas alcaligenes</name>
    <name type="common">Pseudomonas alcaligenes</name>
    <dbReference type="NCBI Taxonomy" id="43263"/>
    <lineage>
        <taxon>Bacteria</taxon>
        <taxon>Pseudomonadati</taxon>
        <taxon>Pseudomonadota</taxon>
        <taxon>Gammaproteobacteria</taxon>
        <taxon>Pseudomonadales</taxon>
        <taxon>Pseudomonadaceae</taxon>
        <taxon>Aquipseudomonas</taxon>
    </lineage>
</organism>
<name>A0AB73I331_AQUAC</name>
<reference evidence="1" key="1">
    <citation type="submission" date="2022-09" db="EMBL/GenBank/DDBJ databases">
        <title>Intensive care unit water sources are persistently colonized with multi-drug resistant bacteria and are the site of extensive horizontal gene transfer of antibiotic resistance genes.</title>
        <authorList>
            <person name="Diorio-Toth L."/>
        </authorList>
    </citation>
    <scope>NUCLEOTIDE SEQUENCE</scope>
    <source>
        <strain evidence="1">GD04146</strain>
    </source>
</reference>
<dbReference type="AlphaFoldDB" id="A0AB73I331"/>
<evidence type="ECO:0000313" key="2">
    <source>
        <dbReference type="Proteomes" id="UP001158058"/>
    </source>
</evidence>
<dbReference type="EMBL" id="JAODZF010000020">
    <property type="protein sequence ID" value="MDH0144624.1"/>
    <property type="molecule type" value="Genomic_DNA"/>
</dbReference>
<proteinExistence type="predicted"/>
<gene>
    <name evidence="1" type="ORF">N7380_20105</name>
</gene>
<dbReference type="Proteomes" id="UP001158058">
    <property type="component" value="Unassembled WGS sequence"/>
</dbReference>
<accession>A0AB73I331</accession>